<dbReference type="RefSeq" id="WP_087014785.1">
    <property type="nucleotide sequence ID" value="NZ_FUUY01000016.1"/>
</dbReference>
<dbReference type="InterPro" id="IPR051159">
    <property type="entry name" value="Hexapeptide_acetyltransf"/>
</dbReference>
<evidence type="ECO:0000256" key="3">
    <source>
        <dbReference type="ARBA" id="ARBA00022737"/>
    </source>
</evidence>
<dbReference type="InterPro" id="IPR001451">
    <property type="entry name" value="Hexapep"/>
</dbReference>
<evidence type="ECO:0000313" key="6">
    <source>
        <dbReference type="Proteomes" id="UP000196240"/>
    </source>
</evidence>
<organism evidence="5 6">
    <name type="scientific">Acinetobacter johnsonii</name>
    <dbReference type="NCBI Taxonomy" id="40214"/>
    <lineage>
        <taxon>Bacteria</taxon>
        <taxon>Pseudomonadati</taxon>
        <taxon>Pseudomonadota</taxon>
        <taxon>Gammaproteobacteria</taxon>
        <taxon>Moraxellales</taxon>
        <taxon>Moraxellaceae</taxon>
        <taxon>Acinetobacter</taxon>
    </lineage>
</organism>
<dbReference type="SUPFAM" id="SSF51161">
    <property type="entry name" value="Trimeric LpxA-like enzymes"/>
    <property type="match status" value="1"/>
</dbReference>
<dbReference type="Pfam" id="PF14602">
    <property type="entry name" value="Hexapep_2"/>
    <property type="match status" value="1"/>
</dbReference>
<proteinExistence type="inferred from homology"/>
<dbReference type="InterPro" id="IPR018357">
    <property type="entry name" value="Hexapep_transf_CS"/>
</dbReference>
<dbReference type="CDD" id="cd04647">
    <property type="entry name" value="LbH_MAT_like"/>
    <property type="match status" value="1"/>
</dbReference>
<sequence length="188" mass="20985">MKFRKIYNKIRCFIYKRLLSDCDHLVIKKEYHYPTLFLGKGKIHIEMAQLGVTPSPYFYHTAGYIEARNSSAIVTIKDHTIINNSFVIIADKTSVTIGEHCLIGPNFFITDSDFHGVEIKDRSNGNYQCSPVSIENHVFIGENVRVLKGVTIGEGSVIGNSSVVTKSVPPYSIYAGNPAKLLKKLSSD</sequence>
<evidence type="ECO:0000313" key="5">
    <source>
        <dbReference type="EMBL" id="SJX23643.1"/>
    </source>
</evidence>
<name>A0A1R7QHA8_ACIJO</name>
<dbReference type="Proteomes" id="UP000196240">
    <property type="component" value="Unassembled WGS sequence"/>
</dbReference>
<dbReference type="EC" id="2.3.1.-" evidence="5"/>
<dbReference type="EMBL" id="FUUY01000016">
    <property type="protein sequence ID" value="SJX23643.1"/>
    <property type="molecule type" value="Genomic_DNA"/>
</dbReference>
<keyword evidence="3" id="KW-0677">Repeat</keyword>
<dbReference type="PANTHER" id="PTHR23416:SF23">
    <property type="entry name" value="ACETYLTRANSFERASE C18B11.09C-RELATED"/>
    <property type="match status" value="1"/>
</dbReference>
<dbReference type="PROSITE" id="PS00101">
    <property type="entry name" value="HEXAPEP_TRANSFERASES"/>
    <property type="match status" value="1"/>
</dbReference>
<gene>
    <name evidence="5" type="ORF">ACNJC6_03320</name>
</gene>
<comment type="similarity">
    <text evidence="1">Belongs to the transferase hexapeptide repeat family.</text>
</comment>
<evidence type="ECO:0000256" key="4">
    <source>
        <dbReference type="ARBA" id="ARBA00023315"/>
    </source>
</evidence>
<reference evidence="5 6" key="1">
    <citation type="submission" date="2017-02" db="EMBL/GenBank/DDBJ databases">
        <authorList>
            <person name="Peterson S.W."/>
        </authorList>
    </citation>
    <scope>NUCLEOTIDE SEQUENCE [LARGE SCALE GENOMIC DNA]</scope>
    <source>
        <strain evidence="5">C6</strain>
    </source>
</reference>
<dbReference type="InterPro" id="IPR011004">
    <property type="entry name" value="Trimer_LpxA-like_sf"/>
</dbReference>
<accession>A0A1R7QHA8</accession>
<dbReference type="Pfam" id="PF00132">
    <property type="entry name" value="Hexapep"/>
    <property type="match status" value="1"/>
</dbReference>
<dbReference type="GO" id="GO:0008374">
    <property type="term" value="F:O-acyltransferase activity"/>
    <property type="evidence" value="ECO:0007669"/>
    <property type="project" value="TreeGrafter"/>
</dbReference>
<keyword evidence="2 5" id="KW-0808">Transferase</keyword>
<protein>
    <submittedName>
        <fullName evidence="5">Putative acetyltransferase</fullName>
        <ecNumber evidence="5">2.3.1.-</ecNumber>
    </submittedName>
</protein>
<dbReference type="Gene3D" id="2.160.10.10">
    <property type="entry name" value="Hexapeptide repeat proteins"/>
    <property type="match status" value="1"/>
</dbReference>
<dbReference type="AlphaFoldDB" id="A0A1R7QHA8"/>
<dbReference type="PANTHER" id="PTHR23416">
    <property type="entry name" value="SIALIC ACID SYNTHASE-RELATED"/>
    <property type="match status" value="1"/>
</dbReference>
<evidence type="ECO:0000256" key="1">
    <source>
        <dbReference type="ARBA" id="ARBA00007274"/>
    </source>
</evidence>
<keyword evidence="4 5" id="KW-0012">Acyltransferase</keyword>
<evidence type="ECO:0000256" key="2">
    <source>
        <dbReference type="ARBA" id="ARBA00022679"/>
    </source>
</evidence>